<proteinExistence type="predicted"/>
<dbReference type="EMBL" id="JAUSRB010000004">
    <property type="protein sequence ID" value="MDP9870448.1"/>
    <property type="molecule type" value="Genomic_DNA"/>
</dbReference>
<evidence type="ECO:0000313" key="2">
    <source>
        <dbReference type="Proteomes" id="UP001230426"/>
    </source>
</evidence>
<name>A0ABT9RMC1_9ACTN</name>
<accession>A0ABT9RMC1</accession>
<sequence>MKNGDISNEVSPRLLIEFEGLLGAKLTSRRMYLVARRLRRWEQAADLWDLDDLVIKVIIDLTWRLHQEIDVVTTGPREFARALGDRLDNEQVPVRRVWTYDPRYLARRLISMPYVTAVYTPDPKHALMYGSRGRVITPETITQIGRY</sequence>
<comment type="caution">
    <text evidence="1">The sequence shown here is derived from an EMBL/GenBank/DDBJ whole genome shotgun (WGS) entry which is preliminary data.</text>
</comment>
<dbReference type="RefSeq" id="WP_306876377.1">
    <property type="nucleotide sequence ID" value="NZ_JAUSRB010000004.1"/>
</dbReference>
<keyword evidence="2" id="KW-1185">Reference proteome</keyword>
<evidence type="ECO:0000313" key="1">
    <source>
        <dbReference type="EMBL" id="MDP9870448.1"/>
    </source>
</evidence>
<organism evidence="1 2">
    <name type="scientific">Streptosporangium brasiliense</name>
    <dbReference type="NCBI Taxonomy" id="47480"/>
    <lineage>
        <taxon>Bacteria</taxon>
        <taxon>Bacillati</taxon>
        <taxon>Actinomycetota</taxon>
        <taxon>Actinomycetes</taxon>
        <taxon>Streptosporangiales</taxon>
        <taxon>Streptosporangiaceae</taxon>
        <taxon>Streptosporangium</taxon>
    </lineage>
</organism>
<reference evidence="1 2" key="1">
    <citation type="submission" date="2023-07" db="EMBL/GenBank/DDBJ databases">
        <title>Sequencing the genomes of 1000 actinobacteria strains.</title>
        <authorList>
            <person name="Klenk H.-P."/>
        </authorList>
    </citation>
    <scope>NUCLEOTIDE SEQUENCE [LARGE SCALE GENOMIC DNA]</scope>
    <source>
        <strain evidence="1 2">DSM 44109</strain>
    </source>
</reference>
<dbReference type="Proteomes" id="UP001230426">
    <property type="component" value="Unassembled WGS sequence"/>
</dbReference>
<protein>
    <submittedName>
        <fullName evidence="1">Uncharacterized protein</fullName>
    </submittedName>
</protein>
<gene>
    <name evidence="1" type="ORF">J2S55_009786</name>
</gene>